<comment type="caution">
    <text evidence="8">The sequence shown here is derived from an EMBL/GenBank/DDBJ whole genome shotgun (WGS) entry which is preliminary data.</text>
</comment>
<dbReference type="InterPro" id="IPR050846">
    <property type="entry name" value="TLCD"/>
</dbReference>
<feature type="domain" description="TLC" evidence="7">
    <location>
        <begin position="172"/>
        <end position="388"/>
    </location>
</feature>
<feature type="transmembrane region" description="Helical" evidence="6">
    <location>
        <begin position="303"/>
        <end position="331"/>
    </location>
</feature>
<feature type="transmembrane region" description="Helical" evidence="6">
    <location>
        <begin position="136"/>
        <end position="161"/>
    </location>
</feature>
<dbReference type="PANTHER" id="PTHR13439:SF0">
    <property type="entry name" value="TOPOISOMERASE I DAMAGE AFFECTED PROTEIN 4"/>
    <property type="match status" value="1"/>
</dbReference>
<comment type="subcellular location">
    <subcellularLocation>
        <location evidence="1">Membrane</location>
        <topology evidence="1">Multi-pass membrane protein</topology>
    </subcellularLocation>
</comment>
<dbReference type="EMBL" id="LGRX02007971">
    <property type="protein sequence ID" value="KAK3274069.1"/>
    <property type="molecule type" value="Genomic_DNA"/>
</dbReference>
<organism evidence="8 9">
    <name type="scientific">Cymbomonas tetramitiformis</name>
    <dbReference type="NCBI Taxonomy" id="36881"/>
    <lineage>
        <taxon>Eukaryota</taxon>
        <taxon>Viridiplantae</taxon>
        <taxon>Chlorophyta</taxon>
        <taxon>Pyramimonadophyceae</taxon>
        <taxon>Pyramimonadales</taxon>
        <taxon>Pyramimonadaceae</taxon>
        <taxon>Cymbomonas</taxon>
    </lineage>
</organism>
<keyword evidence="3 6" id="KW-1133">Transmembrane helix</keyword>
<evidence type="ECO:0000256" key="5">
    <source>
        <dbReference type="PROSITE-ProRule" id="PRU00205"/>
    </source>
</evidence>
<keyword evidence="2 5" id="KW-0812">Transmembrane</keyword>
<evidence type="ECO:0000256" key="2">
    <source>
        <dbReference type="ARBA" id="ARBA00022692"/>
    </source>
</evidence>
<evidence type="ECO:0000256" key="4">
    <source>
        <dbReference type="ARBA" id="ARBA00023136"/>
    </source>
</evidence>
<name>A0AAE0L6Z5_9CHLO</name>
<keyword evidence="4 5" id="KW-0472">Membrane</keyword>
<dbReference type="PANTHER" id="PTHR13439">
    <property type="entry name" value="CT120 PROTEIN"/>
    <property type="match status" value="1"/>
</dbReference>
<feature type="transmembrane region" description="Helical" evidence="6">
    <location>
        <begin position="181"/>
        <end position="199"/>
    </location>
</feature>
<dbReference type="Pfam" id="PF03798">
    <property type="entry name" value="TRAM_LAG1_CLN8"/>
    <property type="match status" value="1"/>
</dbReference>
<feature type="transmembrane region" description="Helical" evidence="6">
    <location>
        <begin position="355"/>
        <end position="376"/>
    </location>
</feature>
<dbReference type="Proteomes" id="UP001190700">
    <property type="component" value="Unassembled WGS sequence"/>
</dbReference>
<accession>A0AAE0L6Z5</accession>
<proteinExistence type="predicted"/>
<dbReference type="AlphaFoldDB" id="A0AAE0L6Z5"/>
<gene>
    <name evidence="8" type="ORF">CYMTET_17737</name>
</gene>
<evidence type="ECO:0000313" key="9">
    <source>
        <dbReference type="Proteomes" id="UP001190700"/>
    </source>
</evidence>
<dbReference type="GO" id="GO:0005783">
    <property type="term" value="C:endoplasmic reticulum"/>
    <property type="evidence" value="ECO:0007669"/>
    <property type="project" value="TreeGrafter"/>
</dbReference>
<sequence>MQSNSDMHTISYHGSTWVLAYLSFLESPISLDPTALAPIDREALEVCVKGRHFHRKRRLTLCMLLTQSKLCSERFGAEWSFGSRKLEYPSEAKESTTFPPSFYTEFEATFMARVQDQYPLWLPEDEESKWLETLRALPLTVVLWTLAWFLLHGLVTLVFTQTFADTNSLSCKEYARWLNNVVSQFHAVFAVIAGAYFLTSSGEVERLDGRIFGKSSAYDTIASIGLGFTVYDTIYCAVKWRYYQPEVGTIILHHSIFIFAFFLVHIYPCAPSMLAFHSMQLTEVSTFFLNQHWMLEKIKANSIFFFPNGIALVLSFAYRCVVTAIANYMFYLRALSRFEELAGAALPYGLSSFNILHLVYMTVGLATMLILNLYWFRLVVLKAIRTVKDGSKEKST</sequence>
<evidence type="ECO:0000313" key="8">
    <source>
        <dbReference type="EMBL" id="KAK3274069.1"/>
    </source>
</evidence>
<evidence type="ECO:0000256" key="6">
    <source>
        <dbReference type="SAM" id="Phobius"/>
    </source>
</evidence>
<dbReference type="PROSITE" id="PS50922">
    <property type="entry name" value="TLC"/>
    <property type="match status" value="1"/>
</dbReference>
<reference evidence="8 9" key="1">
    <citation type="journal article" date="2015" name="Genome Biol. Evol.">
        <title>Comparative Genomics of a Bacterivorous Green Alga Reveals Evolutionary Causalities and Consequences of Phago-Mixotrophic Mode of Nutrition.</title>
        <authorList>
            <person name="Burns J.A."/>
            <person name="Paasch A."/>
            <person name="Narechania A."/>
            <person name="Kim E."/>
        </authorList>
    </citation>
    <scope>NUCLEOTIDE SEQUENCE [LARGE SCALE GENOMIC DNA]</scope>
    <source>
        <strain evidence="8 9">PLY_AMNH</strain>
    </source>
</reference>
<protein>
    <recommendedName>
        <fullName evidence="7">TLC domain-containing protein</fullName>
    </recommendedName>
</protein>
<evidence type="ECO:0000256" key="1">
    <source>
        <dbReference type="ARBA" id="ARBA00004141"/>
    </source>
</evidence>
<dbReference type="GO" id="GO:0016020">
    <property type="term" value="C:membrane"/>
    <property type="evidence" value="ECO:0007669"/>
    <property type="project" value="UniProtKB-SubCell"/>
</dbReference>
<evidence type="ECO:0000256" key="3">
    <source>
        <dbReference type="ARBA" id="ARBA00022989"/>
    </source>
</evidence>
<dbReference type="GO" id="GO:0055088">
    <property type="term" value="P:lipid homeostasis"/>
    <property type="evidence" value="ECO:0007669"/>
    <property type="project" value="TreeGrafter"/>
</dbReference>
<evidence type="ECO:0000259" key="7">
    <source>
        <dbReference type="PROSITE" id="PS50922"/>
    </source>
</evidence>
<dbReference type="InterPro" id="IPR006634">
    <property type="entry name" value="TLC-dom"/>
</dbReference>
<keyword evidence="9" id="KW-1185">Reference proteome</keyword>
<feature type="transmembrane region" description="Helical" evidence="6">
    <location>
        <begin position="251"/>
        <end position="270"/>
    </location>
</feature>